<comment type="caution">
    <text evidence="3">The sequence shown here is derived from an EMBL/GenBank/DDBJ whole genome shotgun (WGS) entry which is preliminary data.</text>
</comment>
<evidence type="ECO:0000256" key="1">
    <source>
        <dbReference type="ARBA" id="ARBA00008754"/>
    </source>
</evidence>
<dbReference type="InterPro" id="IPR051812">
    <property type="entry name" value="SPI_LacAB/RpiB"/>
</dbReference>
<organism evidence="3 4">
    <name type="scientific">Eisenbergiella tayi</name>
    <dbReference type="NCBI Taxonomy" id="1432052"/>
    <lineage>
        <taxon>Bacteria</taxon>
        <taxon>Bacillati</taxon>
        <taxon>Bacillota</taxon>
        <taxon>Clostridia</taxon>
        <taxon>Lachnospirales</taxon>
        <taxon>Lachnospiraceae</taxon>
        <taxon>Eisenbergiella</taxon>
    </lineage>
</organism>
<dbReference type="PATRIC" id="fig|1432052.4.peg.316"/>
<protein>
    <submittedName>
        <fullName evidence="3">Putative sugar phosphate isomerase YwlF</fullName>
        <ecNumber evidence="3">5.3.1.-</ecNumber>
    </submittedName>
</protein>
<keyword evidence="2 3" id="KW-0413">Isomerase</keyword>
<evidence type="ECO:0000313" key="4">
    <source>
        <dbReference type="Proteomes" id="UP000094067"/>
    </source>
</evidence>
<comment type="similarity">
    <text evidence="1">Belongs to the LacAB/RpiB family.</text>
</comment>
<evidence type="ECO:0000256" key="2">
    <source>
        <dbReference type="ARBA" id="ARBA00023235"/>
    </source>
</evidence>
<dbReference type="InterPro" id="IPR036569">
    <property type="entry name" value="RpiB_LacA_LacB_sf"/>
</dbReference>
<reference evidence="3 4" key="1">
    <citation type="submission" date="2016-07" db="EMBL/GenBank/DDBJ databases">
        <title>Characterization of isolates of Eisenbergiella tayi derived from blood cultures, using whole genome sequencing.</title>
        <authorList>
            <person name="Burdz T."/>
            <person name="Wiebe D."/>
            <person name="Huynh C."/>
            <person name="Bernard K."/>
        </authorList>
    </citation>
    <scope>NUCLEOTIDE SEQUENCE [LARGE SCALE GENOMIC DNA]</scope>
    <source>
        <strain evidence="3 4">NML 110608</strain>
    </source>
</reference>
<dbReference type="EC" id="5.3.1.-" evidence="3"/>
<name>A0A1E3AJ06_9FIRM</name>
<dbReference type="RefSeq" id="WP_069150995.1">
    <property type="nucleotide sequence ID" value="NZ_MCGH01000001.1"/>
</dbReference>
<dbReference type="NCBIfam" id="TIGR00689">
    <property type="entry name" value="rpiB_lacA_lacB"/>
    <property type="match status" value="1"/>
</dbReference>
<dbReference type="Gene3D" id="3.40.1400.10">
    <property type="entry name" value="Sugar-phosphate isomerase, RpiB/LacA/LacB"/>
    <property type="match status" value="1"/>
</dbReference>
<dbReference type="GO" id="GO:0016861">
    <property type="term" value="F:intramolecular oxidoreductase activity, interconverting aldoses and ketoses"/>
    <property type="evidence" value="ECO:0007669"/>
    <property type="project" value="UniProtKB-ARBA"/>
</dbReference>
<dbReference type="InterPro" id="IPR003500">
    <property type="entry name" value="RpiB_LacA_LacB"/>
</dbReference>
<gene>
    <name evidence="3" type="primary">ywlF_2</name>
    <name evidence="3" type="ORF">BEI61_00286</name>
</gene>
<dbReference type="Proteomes" id="UP000094067">
    <property type="component" value="Unassembled WGS sequence"/>
</dbReference>
<dbReference type="EMBL" id="MCGH01000001">
    <property type="protein sequence ID" value="ODM08657.1"/>
    <property type="molecule type" value="Genomic_DNA"/>
</dbReference>
<dbReference type="NCBIfam" id="NF004051">
    <property type="entry name" value="PRK05571.1"/>
    <property type="match status" value="1"/>
</dbReference>
<dbReference type="SUPFAM" id="SSF89623">
    <property type="entry name" value="Ribose/Galactose isomerase RpiB/AlsB"/>
    <property type="match status" value="1"/>
</dbReference>
<dbReference type="AlphaFoldDB" id="A0A1E3AJ06"/>
<dbReference type="Pfam" id="PF02502">
    <property type="entry name" value="LacAB_rpiB"/>
    <property type="match status" value="1"/>
</dbReference>
<evidence type="ECO:0000313" key="3">
    <source>
        <dbReference type="EMBL" id="ODM08657.1"/>
    </source>
</evidence>
<sequence>MKSFTVIIGCDNAAVELKEAVKAYLDKNKIPYEDMGCDSPKDPTVYPEIARRVCERIMESGYQDRGILICGTGIGMAISANKFPGIRAAVCHDIFSTERSVLSNNCSVMCMGERVIGKELAIKMVEKWIGLEFVDGSSTPKVNAIKEIERETMVEPDKIAHTKKKIG</sequence>
<dbReference type="PANTHER" id="PTHR43732">
    <property type="entry name" value="RIBOSE 5-PHOSPHATE ISOMERASE-RELATED"/>
    <property type="match status" value="1"/>
</dbReference>
<dbReference type="GO" id="GO:0005975">
    <property type="term" value="P:carbohydrate metabolic process"/>
    <property type="evidence" value="ECO:0007669"/>
    <property type="project" value="InterPro"/>
</dbReference>
<proteinExistence type="inferred from homology"/>
<dbReference type="PANTHER" id="PTHR43732:SF1">
    <property type="entry name" value="RIBOSE 5-PHOSPHATE ISOMERASE"/>
    <property type="match status" value="1"/>
</dbReference>
<dbReference type="PIRSF" id="PIRSF005384">
    <property type="entry name" value="RpiB_LacA_B"/>
    <property type="match status" value="1"/>
</dbReference>
<accession>A0A1E3AJ06</accession>